<evidence type="ECO:0000313" key="1">
    <source>
        <dbReference type="EMBL" id="QDV74769.1"/>
    </source>
</evidence>
<protein>
    <submittedName>
        <fullName evidence="1">Uncharacterized protein</fullName>
    </submittedName>
</protein>
<dbReference type="AlphaFoldDB" id="A0A518KAF6"/>
<organism evidence="1 2">
    <name type="scientific">Botrimarina mediterranea</name>
    <dbReference type="NCBI Taxonomy" id="2528022"/>
    <lineage>
        <taxon>Bacteria</taxon>
        <taxon>Pseudomonadati</taxon>
        <taxon>Planctomycetota</taxon>
        <taxon>Planctomycetia</taxon>
        <taxon>Pirellulales</taxon>
        <taxon>Lacipirellulaceae</taxon>
        <taxon>Botrimarina</taxon>
    </lineage>
</organism>
<dbReference type="KEGG" id="bmei:Spa11_29770"/>
<dbReference type="EMBL" id="CP036349">
    <property type="protein sequence ID" value="QDV74769.1"/>
    <property type="molecule type" value="Genomic_DNA"/>
</dbReference>
<name>A0A518KAF6_9BACT</name>
<reference evidence="1 2" key="1">
    <citation type="submission" date="2019-02" db="EMBL/GenBank/DDBJ databases">
        <title>Deep-cultivation of Planctomycetes and their phenomic and genomic characterization uncovers novel biology.</title>
        <authorList>
            <person name="Wiegand S."/>
            <person name="Jogler M."/>
            <person name="Boedeker C."/>
            <person name="Pinto D."/>
            <person name="Vollmers J."/>
            <person name="Rivas-Marin E."/>
            <person name="Kohn T."/>
            <person name="Peeters S.H."/>
            <person name="Heuer A."/>
            <person name="Rast P."/>
            <person name="Oberbeckmann S."/>
            <person name="Bunk B."/>
            <person name="Jeske O."/>
            <person name="Meyerdierks A."/>
            <person name="Storesund J.E."/>
            <person name="Kallscheuer N."/>
            <person name="Luecker S."/>
            <person name="Lage O.M."/>
            <person name="Pohl T."/>
            <person name="Merkel B.J."/>
            <person name="Hornburger P."/>
            <person name="Mueller R.-W."/>
            <person name="Bruemmer F."/>
            <person name="Labrenz M."/>
            <person name="Spormann A.M."/>
            <person name="Op den Camp H."/>
            <person name="Overmann J."/>
            <person name="Amann R."/>
            <person name="Jetten M.S.M."/>
            <person name="Mascher T."/>
            <person name="Medema M.H."/>
            <person name="Devos D.P."/>
            <person name="Kaster A.-K."/>
            <person name="Ovreas L."/>
            <person name="Rohde M."/>
            <person name="Galperin M.Y."/>
            <person name="Jogler C."/>
        </authorList>
    </citation>
    <scope>NUCLEOTIDE SEQUENCE [LARGE SCALE GENOMIC DNA]</scope>
    <source>
        <strain evidence="1 2">Spa11</strain>
    </source>
</reference>
<dbReference type="Proteomes" id="UP000316426">
    <property type="component" value="Chromosome"/>
</dbReference>
<evidence type="ECO:0000313" key="2">
    <source>
        <dbReference type="Proteomes" id="UP000316426"/>
    </source>
</evidence>
<gene>
    <name evidence="1" type="ORF">Spa11_29770</name>
</gene>
<proteinExistence type="predicted"/>
<sequence>MTQASNHIDGSQPRAVAPGAPPSKWGFLRFISGGFCHPAESLTVLA</sequence>
<accession>A0A518KAF6</accession>
<keyword evidence="2" id="KW-1185">Reference proteome</keyword>